<name>A0A1F6GU15_9PROT</name>
<sequence length="184" mass="20957">MRFIVFLVSFTFLLAGLADASSSPCWCKQENKLDALRLGYGNVSFNNPKLGETPIREVVYSSSWPECFRFELGQSFFEFKKQDTDEKKVKVQTPFLDISFAWQLATETDFQLQPYFKLGVQTHWQSAGYASRNGMGINLFNPKLVGGLYVGFAANYFSVLKGSFRTEAYSNGGYYWTFQAGYSF</sequence>
<feature type="chain" id="PRO_5009524829" description="Outer membrane protein beta-barrel domain-containing protein" evidence="1">
    <location>
        <begin position="21"/>
        <end position="184"/>
    </location>
</feature>
<dbReference type="Proteomes" id="UP000177583">
    <property type="component" value="Unassembled WGS sequence"/>
</dbReference>
<evidence type="ECO:0000313" key="3">
    <source>
        <dbReference type="Proteomes" id="UP000177583"/>
    </source>
</evidence>
<protein>
    <recommendedName>
        <fullName evidence="4">Outer membrane protein beta-barrel domain-containing protein</fullName>
    </recommendedName>
</protein>
<comment type="caution">
    <text evidence="2">The sequence shown here is derived from an EMBL/GenBank/DDBJ whole genome shotgun (WGS) entry which is preliminary data.</text>
</comment>
<evidence type="ECO:0000313" key="2">
    <source>
        <dbReference type="EMBL" id="OGH01672.1"/>
    </source>
</evidence>
<feature type="signal peptide" evidence="1">
    <location>
        <begin position="1"/>
        <end position="20"/>
    </location>
</feature>
<proteinExistence type="predicted"/>
<dbReference type="AlphaFoldDB" id="A0A1F6GU15"/>
<organism evidence="2 3">
    <name type="scientific">Candidatus Lambdaproteobacteria bacterium RIFOXYD2_FULL_56_26</name>
    <dbReference type="NCBI Taxonomy" id="1817773"/>
    <lineage>
        <taxon>Bacteria</taxon>
        <taxon>Pseudomonadati</taxon>
        <taxon>Pseudomonadota</taxon>
        <taxon>Candidatus Lambdaproteobacteria</taxon>
    </lineage>
</organism>
<evidence type="ECO:0000256" key="1">
    <source>
        <dbReference type="SAM" id="SignalP"/>
    </source>
</evidence>
<accession>A0A1F6GU15</accession>
<dbReference type="EMBL" id="MFNF01000030">
    <property type="protein sequence ID" value="OGH01672.1"/>
    <property type="molecule type" value="Genomic_DNA"/>
</dbReference>
<keyword evidence="1" id="KW-0732">Signal</keyword>
<reference evidence="2 3" key="1">
    <citation type="journal article" date="2016" name="Nat. Commun.">
        <title>Thousands of microbial genomes shed light on interconnected biogeochemical processes in an aquifer system.</title>
        <authorList>
            <person name="Anantharaman K."/>
            <person name="Brown C.T."/>
            <person name="Hug L.A."/>
            <person name="Sharon I."/>
            <person name="Castelle C.J."/>
            <person name="Probst A.J."/>
            <person name="Thomas B.C."/>
            <person name="Singh A."/>
            <person name="Wilkins M.J."/>
            <person name="Karaoz U."/>
            <person name="Brodie E.L."/>
            <person name="Williams K.H."/>
            <person name="Hubbard S.S."/>
            <person name="Banfield J.F."/>
        </authorList>
    </citation>
    <scope>NUCLEOTIDE SEQUENCE [LARGE SCALE GENOMIC DNA]</scope>
</reference>
<gene>
    <name evidence="2" type="ORF">A2557_11705</name>
</gene>
<evidence type="ECO:0008006" key="4">
    <source>
        <dbReference type="Google" id="ProtNLM"/>
    </source>
</evidence>